<feature type="transmembrane region" description="Helical" evidence="1">
    <location>
        <begin position="136"/>
        <end position="161"/>
    </location>
</feature>
<dbReference type="RefSeq" id="WP_194368502.1">
    <property type="nucleotide sequence ID" value="NZ_CP054492.1"/>
</dbReference>
<dbReference type="AlphaFoldDB" id="A0A7S7LV88"/>
<dbReference type="EMBL" id="CP054492">
    <property type="protein sequence ID" value="QOY51379.1"/>
    <property type="molecule type" value="Genomic_DNA"/>
</dbReference>
<sequence>MKKEILERYERAESGEILIDVSTEKVEYLYNDFDKRAHFLKKDLNQDLVDYIIDCVTEIEKEKFIIQFSLEKETDDESIFRVKNSINKFFVYMQELESRNMNDMVRTSMILFSIGLVLATFSVVISKSQLVETSVVAAVIAEGLTVAAWVSLWESLATFLIKWRPHKKKTLLYKSIANSKIIFHFSGKKN</sequence>
<gene>
    <name evidence="2" type="ORF">HUE88_09630</name>
</gene>
<evidence type="ECO:0000313" key="2">
    <source>
        <dbReference type="EMBL" id="QOY51379.1"/>
    </source>
</evidence>
<keyword evidence="3" id="KW-1185">Reference proteome</keyword>
<organism evidence="2 3">
    <name type="scientific">Candidatus Sulfurimonas baltica</name>
    <dbReference type="NCBI Taxonomy" id="2740404"/>
    <lineage>
        <taxon>Bacteria</taxon>
        <taxon>Pseudomonadati</taxon>
        <taxon>Campylobacterota</taxon>
        <taxon>Epsilonproteobacteria</taxon>
        <taxon>Campylobacterales</taxon>
        <taxon>Sulfurimonadaceae</taxon>
        <taxon>Sulfurimonas</taxon>
    </lineage>
</organism>
<keyword evidence="1" id="KW-0812">Transmembrane</keyword>
<proteinExistence type="predicted"/>
<evidence type="ECO:0000313" key="3">
    <source>
        <dbReference type="Proteomes" id="UP000593994"/>
    </source>
</evidence>
<name>A0A7S7LV88_9BACT</name>
<accession>A0A7S7LV88</accession>
<feature type="transmembrane region" description="Helical" evidence="1">
    <location>
        <begin position="109"/>
        <end position="130"/>
    </location>
</feature>
<evidence type="ECO:0000256" key="1">
    <source>
        <dbReference type="SAM" id="Phobius"/>
    </source>
</evidence>
<reference evidence="2 3" key="1">
    <citation type="submission" date="2020-05" db="EMBL/GenBank/DDBJ databases">
        <title>Sulfurimonas marisnigri, sp. nov., and Sulfurimonas baltica, sp. nov., manganese oxide reducing chemolithoautotrophs of the class Epsilonproteobacteria isolated from the pelagic redoxclines of the Black and Baltic Seas and emended description of the genus Sulfurimonas.</title>
        <authorList>
            <person name="Henkel J.V."/>
            <person name="Laudan C."/>
            <person name="Werner J."/>
            <person name="Neu T."/>
            <person name="Plewe S."/>
            <person name="Sproer C."/>
            <person name="Bunk B."/>
            <person name="Schulz-Vogt H.N."/>
        </authorList>
    </citation>
    <scope>NUCLEOTIDE SEQUENCE [LARGE SCALE GENOMIC DNA]</scope>
    <source>
        <strain evidence="2 3">GD2</strain>
    </source>
</reference>
<dbReference type="KEGG" id="sbal:HUE88_09630"/>
<dbReference type="Proteomes" id="UP000593994">
    <property type="component" value="Chromosome"/>
</dbReference>
<keyword evidence="1" id="KW-1133">Transmembrane helix</keyword>
<keyword evidence="1" id="KW-0472">Membrane</keyword>
<protein>
    <submittedName>
        <fullName evidence="2">Uncharacterized protein</fullName>
    </submittedName>
</protein>